<dbReference type="SUPFAM" id="SSF57850">
    <property type="entry name" value="RING/U-box"/>
    <property type="match status" value="1"/>
</dbReference>
<comment type="caution">
    <text evidence="6">The sequence shown here is derived from an EMBL/GenBank/DDBJ whole genome shotgun (WGS) entry which is preliminary data.</text>
</comment>
<evidence type="ECO:0000256" key="1">
    <source>
        <dbReference type="ARBA" id="ARBA00022723"/>
    </source>
</evidence>
<reference evidence="6" key="1">
    <citation type="submission" date="2023-06" db="EMBL/GenBank/DDBJ databases">
        <authorList>
            <person name="Kurt Z."/>
        </authorList>
    </citation>
    <scope>NUCLEOTIDE SEQUENCE</scope>
</reference>
<dbReference type="InterPro" id="IPR047134">
    <property type="entry name" value="RNF4"/>
</dbReference>
<dbReference type="PROSITE" id="PS50089">
    <property type="entry name" value="ZF_RING_2"/>
    <property type="match status" value="1"/>
</dbReference>
<feature type="domain" description="RING-type" evidence="5">
    <location>
        <begin position="42"/>
        <end position="80"/>
    </location>
</feature>
<evidence type="ECO:0000256" key="4">
    <source>
        <dbReference type="PROSITE-ProRule" id="PRU00175"/>
    </source>
</evidence>
<organism evidence="6">
    <name type="scientific">Hexamita inflata</name>
    <dbReference type="NCBI Taxonomy" id="28002"/>
    <lineage>
        <taxon>Eukaryota</taxon>
        <taxon>Metamonada</taxon>
        <taxon>Diplomonadida</taxon>
        <taxon>Hexamitidae</taxon>
        <taxon>Hexamitinae</taxon>
        <taxon>Hexamita</taxon>
    </lineage>
</organism>
<evidence type="ECO:0000313" key="6">
    <source>
        <dbReference type="EMBL" id="CAI9924278.1"/>
    </source>
</evidence>
<dbReference type="PANTHER" id="PTHR23041">
    <property type="entry name" value="RING FINGER DOMAIN-CONTAINING"/>
    <property type="match status" value="1"/>
</dbReference>
<dbReference type="Proteomes" id="UP001642409">
    <property type="component" value="Unassembled WGS sequence"/>
</dbReference>
<keyword evidence="3" id="KW-0862">Zinc</keyword>
<dbReference type="InterPro" id="IPR013083">
    <property type="entry name" value="Znf_RING/FYVE/PHD"/>
</dbReference>
<dbReference type="PROSITE" id="PS00518">
    <property type="entry name" value="ZF_RING_1"/>
    <property type="match status" value="1"/>
</dbReference>
<accession>A0AA86NR12</accession>
<keyword evidence="1" id="KW-0479">Metal-binding</keyword>
<dbReference type="AlphaFoldDB" id="A0AA86NR12"/>
<dbReference type="InterPro" id="IPR001841">
    <property type="entry name" value="Znf_RING"/>
</dbReference>
<reference evidence="7 8" key="2">
    <citation type="submission" date="2024-07" db="EMBL/GenBank/DDBJ databases">
        <authorList>
            <person name="Akdeniz Z."/>
        </authorList>
    </citation>
    <scope>NUCLEOTIDE SEQUENCE [LARGE SCALE GENOMIC DNA]</scope>
</reference>
<proteinExistence type="predicted"/>
<dbReference type="InterPro" id="IPR017907">
    <property type="entry name" value="Znf_RING_CS"/>
</dbReference>
<evidence type="ECO:0000313" key="8">
    <source>
        <dbReference type="Proteomes" id="UP001642409"/>
    </source>
</evidence>
<name>A0AA86NR12_9EUKA</name>
<dbReference type="Gene3D" id="3.30.40.10">
    <property type="entry name" value="Zinc/RING finger domain, C3HC4 (zinc finger)"/>
    <property type="match status" value="1"/>
</dbReference>
<evidence type="ECO:0000313" key="7">
    <source>
        <dbReference type="EMBL" id="CAL6086059.1"/>
    </source>
</evidence>
<sequence>MFRFCFTQPTKINSQQKRKLSIAKPQYQQLADQQSVNESFQCPICYDSYNYPVALPCGHVMCYQCIKQWGKQYNECPVCRQSFQAEELIRLIIGKQIGTDKRPKPQNYAKMYTKQSIQFKSVLELVDSQNQQIVNDNNEIIKYKNKLQNYKVGLCVCLAVLIIVLSQV</sequence>
<evidence type="ECO:0000256" key="3">
    <source>
        <dbReference type="ARBA" id="ARBA00022833"/>
    </source>
</evidence>
<gene>
    <name evidence="6" type="ORF">HINF_LOCUS11923</name>
    <name evidence="7" type="ORF">HINF_LOCUS62979</name>
</gene>
<evidence type="ECO:0000256" key="2">
    <source>
        <dbReference type="ARBA" id="ARBA00022771"/>
    </source>
</evidence>
<protein>
    <submittedName>
        <fullName evidence="6">C3HC4 type (RING finger) domain-containing protein</fullName>
    </submittedName>
</protein>
<dbReference type="SMART" id="SM00184">
    <property type="entry name" value="RING"/>
    <property type="match status" value="1"/>
</dbReference>
<dbReference type="EMBL" id="CATOUU010000309">
    <property type="protein sequence ID" value="CAI9924278.1"/>
    <property type="molecule type" value="Genomic_DNA"/>
</dbReference>
<evidence type="ECO:0000259" key="5">
    <source>
        <dbReference type="PROSITE" id="PS50089"/>
    </source>
</evidence>
<dbReference type="EMBL" id="CAXDID020000390">
    <property type="protein sequence ID" value="CAL6086059.1"/>
    <property type="molecule type" value="Genomic_DNA"/>
</dbReference>
<keyword evidence="8" id="KW-1185">Reference proteome</keyword>
<dbReference type="GO" id="GO:0008270">
    <property type="term" value="F:zinc ion binding"/>
    <property type="evidence" value="ECO:0007669"/>
    <property type="project" value="UniProtKB-KW"/>
</dbReference>
<keyword evidence="2 4" id="KW-0863">Zinc-finger</keyword>
<dbReference type="Pfam" id="PF13920">
    <property type="entry name" value="zf-C3HC4_3"/>
    <property type="match status" value="1"/>
</dbReference>
<dbReference type="PANTHER" id="PTHR23041:SF78">
    <property type="entry name" value="E3 UBIQUITIN-PROTEIN LIGASE RNF4"/>
    <property type="match status" value="1"/>
</dbReference>